<evidence type="ECO:0000256" key="4">
    <source>
        <dbReference type="ARBA" id="ARBA00022989"/>
    </source>
</evidence>
<feature type="transmembrane region" description="Helical" evidence="6">
    <location>
        <begin position="117"/>
        <end position="134"/>
    </location>
</feature>
<dbReference type="Gene3D" id="1.20.1740.10">
    <property type="entry name" value="Amino acid/polyamine transporter I"/>
    <property type="match status" value="1"/>
</dbReference>
<keyword evidence="3 6" id="KW-0812">Transmembrane</keyword>
<feature type="transmembrane region" description="Helical" evidence="6">
    <location>
        <begin position="323"/>
        <end position="342"/>
    </location>
</feature>
<feature type="transmembrane region" description="Helical" evidence="6">
    <location>
        <begin position="354"/>
        <end position="383"/>
    </location>
</feature>
<evidence type="ECO:0000313" key="8">
    <source>
        <dbReference type="Proteomes" id="UP001612915"/>
    </source>
</evidence>
<comment type="subcellular location">
    <subcellularLocation>
        <location evidence="1">Cell membrane</location>
        <topology evidence="1">Multi-pass membrane protein</topology>
    </subcellularLocation>
</comment>
<dbReference type="InterPro" id="IPR050367">
    <property type="entry name" value="APC_superfamily"/>
</dbReference>
<evidence type="ECO:0000313" key="7">
    <source>
        <dbReference type="EMBL" id="MFI7588850.1"/>
    </source>
</evidence>
<keyword evidence="2" id="KW-1003">Cell membrane</keyword>
<evidence type="ECO:0000256" key="1">
    <source>
        <dbReference type="ARBA" id="ARBA00004651"/>
    </source>
</evidence>
<feature type="transmembrane region" description="Helical" evidence="6">
    <location>
        <begin position="214"/>
        <end position="237"/>
    </location>
</feature>
<dbReference type="RefSeq" id="WP_398282979.1">
    <property type="nucleotide sequence ID" value="NZ_JBITLV010000006.1"/>
</dbReference>
<evidence type="ECO:0000256" key="2">
    <source>
        <dbReference type="ARBA" id="ARBA00022475"/>
    </source>
</evidence>
<comment type="caution">
    <text evidence="7">The sequence shown here is derived from an EMBL/GenBank/DDBJ whole genome shotgun (WGS) entry which is preliminary data.</text>
</comment>
<dbReference type="Proteomes" id="UP001612915">
    <property type="component" value="Unassembled WGS sequence"/>
</dbReference>
<organism evidence="7 8">
    <name type="scientific">Spongisporangium articulatum</name>
    <dbReference type="NCBI Taxonomy" id="3362603"/>
    <lineage>
        <taxon>Bacteria</taxon>
        <taxon>Bacillati</taxon>
        <taxon>Actinomycetota</taxon>
        <taxon>Actinomycetes</taxon>
        <taxon>Kineosporiales</taxon>
        <taxon>Kineosporiaceae</taxon>
        <taxon>Spongisporangium</taxon>
    </lineage>
</organism>
<dbReference type="EMBL" id="JBITLV010000006">
    <property type="protein sequence ID" value="MFI7588850.1"/>
    <property type="molecule type" value="Genomic_DNA"/>
</dbReference>
<gene>
    <name evidence="7" type="ORF">ACIB24_17435</name>
</gene>
<keyword evidence="8" id="KW-1185">Reference proteome</keyword>
<keyword evidence="4 6" id="KW-1133">Transmembrane helix</keyword>
<feature type="transmembrane region" description="Helical" evidence="6">
    <location>
        <begin position="181"/>
        <end position="202"/>
    </location>
</feature>
<dbReference type="PANTHER" id="PTHR42770:SF13">
    <property type="entry name" value="L-METHIONINE_BRANCHED-CHAIN AMINO ACID EXPORTER YJEH"/>
    <property type="match status" value="1"/>
</dbReference>
<reference evidence="7 8" key="1">
    <citation type="submission" date="2024-10" db="EMBL/GenBank/DDBJ databases">
        <title>The Natural Products Discovery Center: Release of the First 8490 Sequenced Strains for Exploring Actinobacteria Biosynthetic Diversity.</title>
        <authorList>
            <person name="Kalkreuter E."/>
            <person name="Kautsar S.A."/>
            <person name="Yang D."/>
            <person name="Bader C.D."/>
            <person name="Teijaro C.N."/>
            <person name="Fluegel L."/>
            <person name="Davis C.M."/>
            <person name="Simpson J.R."/>
            <person name="Lauterbach L."/>
            <person name="Steele A.D."/>
            <person name="Gui C."/>
            <person name="Meng S."/>
            <person name="Li G."/>
            <person name="Viehrig K."/>
            <person name="Ye F."/>
            <person name="Su P."/>
            <person name="Kiefer A.F."/>
            <person name="Nichols A."/>
            <person name="Cepeda A.J."/>
            <person name="Yan W."/>
            <person name="Fan B."/>
            <person name="Jiang Y."/>
            <person name="Adhikari A."/>
            <person name="Zheng C.-J."/>
            <person name="Schuster L."/>
            <person name="Cowan T.M."/>
            <person name="Smanski M.J."/>
            <person name="Chevrette M.G."/>
            <person name="De Carvalho L.P.S."/>
            <person name="Shen B."/>
        </authorList>
    </citation>
    <scope>NUCLEOTIDE SEQUENCE [LARGE SCALE GENOMIC DNA]</scope>
    <source>
        <strain evidence="7 8">NPDC049639</strain>
    </source>
</reference>
<accession>A0ABW8AR45</accession>
<evidence type="ECO:0000256" key="6">
    <source>
        <dbReference type="SAM" id="Phobius"/>
    </source>
</evidence>
<dbReference type="PANTHER" id="PTHR42770">
    <property type="entry name" value="AMINO ACID TRANSPORTER-RELATED"/>
    <property type="match status" value="1"/>
</dbReference>
<feature type="transmembrane region" description="Helical" evidence="6">
    <location>
        <begin position="36"/>
        <end position="55"/>
    </location>
</feature>
<feature type="transmembrane region" description="Helical" evidence="6">
    <location>
        <begin position="257"/>
        <end position="278"/>
    </location>
</feature>
<name>A0ABW8AR45_9ACTN</name>
<sequence length="396" mass="38326">MTTTRAAALTVGALLGPSLLVVPGLAAAVAGPASLLGWSALLALSGLLAWVFAVLGSRVRATGGSGVADYAAAGLGPRGGRAVGWAFLVGVVLGAPFVSLAGGSYVAAATGGGRDTALLAAGGLLLTAAGLTSAGARQSSAVQLVLVAVLLVVIVVAVVGSAPRLSLENWTPFAPHGTGSIARSSVVLMLSFVGWEVSASVAAQLRDPRRLPRVLGLAFAVTTVLYLGLAVSVVGVLGPRGGATALSGLLDVAVGRAGPVVAAVAAVVLTLAGINAYLSAAAELASRAWASAPRTVVQLAVLVAGAALLTLVGAGQLSLADVAGVPVALFLTVYLGCTASAVQQLEGPVRVAAAVAFAASLVVLVASGWAALGALLVVVVALVRPAPAGVGPSLPA</sequence>
<protein>
    <submittedName>
        <fullName evidence="7">APC family permease</fullName>
    </submittedName>
</protein>
<dbReference type="Pfam" id="PF13520">
    <property type="entry name" value="AA_permease_2"/>
    <property type="match status" value="1"/>
</dbReference>
<feature type="transmembrane region" description="Helical" evidence="6">
    <location>
        <begin position="85"/>
        <end position="105"/>
    </location>
</feature>
<evidence type="ECO:0000256" key="3">
    <source>
        <dbReference type="ARBA" id="ARBA00022692"/>
    </source>
</evidence>
<feature type="transmembrane region" description="Helical" evidence="6">
    <location>
        <begin position="299"/>
        <end position="317"/>
    </location>
</feature>
<dbReference type="InterPro" id="IPR002293">
    <property type="entry name" value="AA/rel_permease1"/>
</dbReference>
<evidence type="ECO:0000256" key="5">
    <source>
        <dbReference type="ARBA" id="ARBA00023136"/>
    </source>
</evidence>
<feature type="transmembrane region" description="Helical" evidence="6">
    <location>
        <begin position="141"/>
        <end position="161"/>
    </location>
</feature>
<keyword evidence="5 6" id="KW-0472">Membrane</keyword>
<proteinExistence type="predicted"/>